<dbReference type="OrthoDB" id="9803742at2"/>
<proteinExistence type="predicted"/>
<name>A0A2Z4FHW0_9DELT</name>
<dbReference type="InterPro" id="IPR048489">
    <property type="entry name" value="DksA_N"/>
</dbReference>
<dbReference type="KEGG" id="bsed:DN745_03005"/>
<dbReference type="PANTHER" id="PTHR33823:SF2">
    <property type="entry name" value="RNA POLYMERASE-BINDING TRANSCRIPTION FACTOR DKSA"/>
    <property type="match status" value="1"/>
</dbReference>
<dbReference type="GO" id="GO:0008270">
    <property type="term" value="F:zinc ion binding"/>
    <property type="evidence" value="ECO:0007669"/>
    <property type="project" value="InterPro"/>
</dbReference>
<accession>A0A2Z4FHW0</accession>
<gene>
    <name evidence="1" type="ORF">DN745_03005</name>
</gene>
<dbReference type="PROSITE" id="PS51128">
    <property type="entry name" value="ZF_DKSA_2"/>
    <property type="match status" value="1"/>
</dbReference>
<dbReference type="Pfam" id="PF01258">
    <property type="entry name" value="zf-dskA_traR"/>
    <property type="match status" value="1"/>
</dbReference>
<organism evidence="1 2">
    <name type="scientific">Bradymonas sediminis</name>
    <dbReference type="NCBI Taxonomy" id="1548548"/>
    <lineage>
        <taxon>Bacteria</taxon>
        <taxon>Deltaproteobacteria</taxon>
        <taxon>Bradymonadales</taxon>
        <taxon>Bradymonadaceae</taxon>
        <taxon>Bradymonas</taxon>
    </lineage>
</organism>
<dbReference type="Proteomes" id="UP000249799">
    <property type="component" value="Chromosome"/>
</dbReference>
<sequence length="121" mass="14053">MDAKKLEEFRQILLEEKQALLQQAAHTIKNEIELNPDDLADESDLASVMSYQTINLRLRGRERTLIDKIDHALKRIEADEFGECVMCGEEISHKRLAARPVTTMCIACKEDQERRERHFAE</sequence>
<dbReference type="Gene3D" id="1.20.120.910">
    <property type="entry name" value="DksA, coiled-coil domain"/>
    <property type="match status" value="1"/>
</dbReference>
<dbReference type="RefSeq" id="WP_111332039.1">
    <property type="nucleotide sequence ID" value="NZ_CP030032.1"/>
</dbReference>
<dbReference type="EMBL" id="CP030032">
    <property type="protein sequence ID" value="AWV88365.1"/>
    <property type="molecule type" value="Genomic_DNA"/>
</dbReference>
<dbReference type="InterPro" id="IPR000962">
    <property type="entry name" value="Znf_DskA_TraR"/>
</dbReference>
<dbReference type="AlphaFoldDB" id="A0A2Z4FHW0"/>
<dbReference type="Pfam" id="PF21157">
    <property type="entry name" value="DksA_N"/>
    <property type="match status" value="1"/>
</dbReference>
<evidence type="ECO:0000313" key="2">
    <source>
        <dbReference type="Proteomes" id="UP000249799"/>
    </source>
</evidence>
<dbReference type="InterPro" id="IPR037187">
    <property type="entry name" value="DnaK_N"/>
</dbReference>
<keyword evidence="2" id="KW-1185">Reference proteome</keyword>
<dbReference type="PANTHER" id="PTHR33823">
    <property type="entry name" value="RNA POLYMERASE-BINDING TRANSCRIPTION FACTOR DKSA-RELATED"/>
    <property type="match status" value="1"/>
</dbReference>
<reference evidence="1 2" key="1">
    <citation type="submission" date="2018-06" db="EMBL/GenBank/DDBJ databases">
        <title>Lujinxingia sediminis gen. nov. sp. nov., a new facultative anaerobic member of the class Deltaproteobacteria, and proposal of Lujinxingaceae fam. nov.</title>
        <authorList>
            <person name="Guo L.-Y."/>
            <person name="Li C.-M."/>
            <person name="Wang S."/>
            <person name="Du Z.-J."/>
        </authorList>
    </citation>
    <scope>NUCLEOTIDE SEQUENCE [LARGE SCALE GENOMIC DNA]</scope>
    <source>
        <strain evidence="1 2">FA350</strain>
    </source>
</reference>
<dbReference type="SUPFAM" id="SSF57716">
    <property type="entry name" value="Glucocorticoid receptor-like (DNA-binding domain)"/>
    <property type="match status" value="1"/>
</dbReference>
<evidence type="ECO:0000313" key="1">
    <source>
        <dbReference type="EMBL" id="AWV88365.1"/>
    </source>
</evidence>
<dbReference type="SUPFAM" id="SSF109635">
    <property type="entry name" value="DnaK suppressor protein DksA, alpha-hairpin domain"/>
    <property type="match status" value="1"/>
</dbReference>
<protein>
    <submittedName>
        <fullName evidence="1">Conjugal transfer protein TraR</fullName>
    </submittedName>
</protein>